<evidence type="ECO:0000256" key="4">
    <source>
        <dbReference type="ARBA" id="ARBA00023125"/>
    </source>
</evidence>
<proteinExistence type="inferred from homology"/>
<evidence type="ECO:0000313" key="10">
    <source>
        <dbReference type="Proteomes" id="UP001385951"/>
    </source>
</evidence>
<dbReference type="Proteomes" id="UP001385951">
    <property type="component" value="Unassembled WGS sequence"/>
</dbReference>
<comment type="subcellular location">
    <subcellularLocation>
        <location evidence="1">Nucleus</location>
    </subcellularLocation>
</comment>
<evidence type="ECO:0000256" key="1">
    <source>
        <dbReference type="ARBA" id="ARBA00004123"/>
    </source>
</evidence>
<feature type="region of interest" description="Disordered" evidence="7">
    <location>
        <begin position="313"/>
        <end position="356"/>
    </location>
</feature>
<evidence type="ECO:0000256" key="3">
    <source>
        <dbReference type="ARBA" id="ARBA00023015"/>
    </source>
</evidence>
<dbReference type="AlphaFoldDB" id="A0AAW0FXU4"/>
<keyword evidence="6" id="KW-0539">Nucleus</keyword>
<feature type="region of interest" description="Disordered" evidence="7">
    <location>
        <begin position="106"/>
        <end position="247"/>
    </location>
</feature>
<dbReference type="SUPFAM" id="SSF57959">
    <property type="entry name" value="Leucine zipper domain"/>
    <property type="match status" value="1"/>
</dbReference>
<evidence type="ECO:0000256" key="2">
    <source>
        <dbReference type="ARBA" id="ARBA00007163"/>
    </source>
</evidence>
<evidence type="ECO:0000256" key="6">
    <source>
        <dbReference type="ARBA" id="ARBA00023242"/>
    </source>
</evidence>
<feature type="compositionally biased region" description="Polar residues" evidence="7">
    <location>
        <begin position="218"/>
        <end position="227"/>
    </location>
</feature>
<feature type="compositionally biased region" description="Acidic residues" evidence="7">
    <location>
        <begin position="149"/>
        <end position="163"/>
    </location>
</feature>
<dbReference type="PANTHER" id="PTHR47416:SF8">
    <property type="entry name" value="BASIC-LEUCINE ZIPPER TRANSCRIPTION FACTOR E-RELATED"/>
    <property type="match status" value="1"/>
</dbReference>
<reference evidence="9 10" key="1">
    <citation type="submission" date="2022-09" db="EMBL/GenBank/DDBJ databases">
        <authorList>
            <person name="Palmer J.M."/>
        </authorList>
    </citation>
    <scope>NUCLEOTIDE SEQUENCE [LARGE SCALE GENOMIC DNA]</scope>
    <source>
        <strain evidence="9 10">DSM 7382</strain>
    </source>
</reference>
<protein>
    <recommendedName>
        <fullName evidence="8">BZIP domain-containing protein</fullName>
    </recommendedName>
</protein>
<evidence type="ECO:0000259" key="8">
    <source>
        <dbReference type="PROSITE" id="PS50217"/>
    </source>
</evidence>
<feature type="compositionally biased region" description="Low complexity" evidence="7">
    <location>
        <begin position="25"/>
        <end position="47"/>
    </location>
</feature>
<feature type="compositionally biased region" description="Low complexity" evidence="7">
    <location>
        <begin position="325"/>
        <end position="338"/>
    </location>
</feature>
<dbReference type="EMBL" id="JASBNA010000022">
    <property type="protein sequence ID" value="KAK7685012.1"/>
    <property type="molecule type" value="Genomic_DNA"/>
</dbReference>
<feature type="region of interest" description="Disordered" evidence="7">
    <location>
        <begin position="21"/>
        <end position="59"/>
    </location>
</feature>
<dbReference type="PROSITE" id="PS00036">
    <property type="entry name" value="BZIP_BASIC"/>
    <property type="match status" value="1"/>
</dbReference>
<evidence type="ECO:0000313" key="9">
    <source>
        <dbReference type="EMBL" id="KAK7685012.1"/>
    </source>
</evidence>
<feature type="region of interest" description="Disordered" evidence="7">
    <location>
        <begin position="479"/>
        <end position="498"/>
    </location>
</feature>
<dbReference type="GO" id="GO:0003677">
    <property type="term" value="F:DNA binding"/>
    <property type="evidence" value="ECO:0007669"/>
    <property type="project" value="UniProtKB-KW"/>
</dbReference>
<feature type="compositionally biased region" description="Low complexity" evidence="7">
    <location>
        <begin position="106"/>
        <end position="118"/>
    </location>
</feature>
<dbReference type="InterPro" id="IPR046347">
    <property type="entry name" value="bZIP_sf"/>
</dbReference>
<dbReference type="GO" id="GO:0003700">
    <property type="term" value="F:DNA-binding transcription factor activity"/>
    <property type="evidence" value="ECO:0007669"/>
    <property type="project" value="InterPro"/>
</dbReference>
<dbReference type="Gene3D" id="1.20.5.170">
    <property type="match status" value="1"/>
</dbReference>
<feature type="compositionally biased region" description="Low complexity" evidence="7">
    <location>
        <begin position="626"/>
        <end position="637"/>
    </location>
</feature>
<feature type="compositionally biased region" description="Low complexity" evidence="7">
    <location>
        <begin position="536"/>
        <end position="554"/>
    </location>
</feature>
<sequence length="674" mass="72107">MQVDSAFSFQQPTFEDFLNMDLLAGSSSGNPGSSSGSSRSSSHSPSSTHAALPPTPPNPFIPDIAIGDFYNFDDYMTTDLSKFTSLAPPPTVAAPFDIFNTSSTSFGSTTLQSSSPDSGSGGSNSNGESPGIDPSLVGTPALSKSMSEFDFDEEEEENDDFNDLEAIPENSPTEEGGSPITPIKVGGKGKSARKGTVQSGGVVKKSASAALKDKKENQPTYLTTTSVEPDDWRPTPEEYKKMSSKEKRQLRNKISARNFRVRRKEYISTLEGDIAERDRLIDHIRTELLGTKSENSALRQEIAALKKALLEGRDAPNLPPPAPLPSSSNSHSKTPKSPLLTPNTHKDLPTSPRLGRSPFWGGISGFGGGITPVHTTIVPEWSSILSGKPPTAGGNAERRTSLQENINPTLNSMTASTIAGFNMGLAQPKEQNQKQQEKAQLPLPHTFESFADKNMFTYKSMEDFRMQLWTRMGQQQALLRQQQQAAPTPQSPVPALNGLASNMRPHYFKTNASLAGLLSGKAAANAYPSPPPSPPRTFATPSSLNASASTSQSTPSEQQAMLASIASQTLVRKLGSAFWDAFSGSSASSSSSSSSHLKKDWDADKVRKVLEGKAVVRIVDVEPTQSHSSKPTSAPASSPSPSPSLSPKMSSVAEKKGCNDCFSILEKGIRNMHL</sequence>
<feature type="compositionally biased region" description="Low complexity" evidence="7">
    <location>
        <begin position="479"/>
        <end position="488"/>
    </location>
</feature>
<evidence type="ECO:0000256" key="7">
    <source>
        <dbReference type="SAM" id="MobiDB-lite"/>
    </source>
</evidence>
<feature type="compositionally biased region" description="Basic and acidic residues" evidence="7">
    <location>
        <begin position="230"/>
        <end position="247"/>
    </location>
</feature>
<feature type="domain" description="BZIP" evidence="8">
    <location>
        <begin position="242"/>
        <end position="305"/>
    </location>
</feature>
<dbReference type="InterPro" id="IPR004827">
    <property type="entry name" value="bZIP"/>
</dbReference>
<feature type="region of interest" description="Disordered" evidence="7">
    <location>
        <begin position="525"/>
        <end position="560"/>
    </location>
</feature>
<dbReference type="CDD" id="cd14810">
    <property type="entry name" value="bZIP_u1"/>
    <property type="match status" value="1"/>
</dbReference>
<comment type="similarity">
    <text evidence="2">Belongs to the bZIP family.</text>
</comment>
<dbReference type="PANTHER" id="PTHR47416">
    <property type="entry name" value="BASIC-LEUCINE ZIPPER TRANSCRIPTION FACTOR F-RELATED"/>
    <property type="match status" value="1"/>
</dbReference>
<evidence type="ECO:0000256" key="5">
    <source>
        <dbReference type="ARBA" id="ARBA00023163"/>
    </source>
</evidence>
<accession>A0AAW0FXU4</accession>
<feature type="region of interest" description="Disordered" evidence="7">
    <location>
        <begin position="620"/>
        <end position="654"/>
    </location>
</feature>
<keyword evidence="4" id="KW-0238">DNA-binding</keyword>
<comment type="caution">
    <text evidence="9">The sequence shown here is derived from an EMBL/GenBank/DDBJ whole genome shotgun (WGS) entry which is preliminary data.</text>
</comment>
<keyword evidence="3" id="KW-0805">Transcription regulation</keyword>
<gene>
    <name evidence="9" type="ORF">QCA50_011847</name>
</gene>
<keyword evidence="5" id="KW-0804">Transcription</keyword>
<dbReference type="GO" id="GO:0005634">
    <property type="term" value="C:nucleus"/>
    <property type="evidence" value="ECO:0007669"/>
    <property type="project" value="UniProtKB-SubCell"/>
</dbReference>
<name>A0AAW0FXU4_9APHY</name>
<keyword evidence="10" id="KW-1185">Reference proteome</keyword>
<organism evidence="9 10">
    <name type="scientific">Cerrena zonata</name>
    <dbReference type="NCBI Taxonomy" id="2478898"/>
    <lineage>
        <taxon>Eukaryota</taxon>
        <taxon>Fungi</taxon>
        <taxon>Dikarya</taxon>
        <taxon>Basidiomycota</taxon>
        <taxon>Agaricomycotina</taxon>
        <taxon>Agaricomycetes</taxon>
        <taxon>Polyporales</taxon>
        <taxon>Cerrenaceae</taxon>
        <taxon>Cerrena</taxon>
    </lineage>
</organism>
<dbReference type="SMART" id="SM00338">
    <property type="entry name" value="BRLZ"/>
    <property type="match status" value="1"/>
</dbReference>
<dbReference type="PROSITE" id="PS50217">
    <property type="entry name" value="BZIP"/>
    <property type="match status" value="1"/>
</dbReference>